<dbReference type="RefSeq" id="WP_087208211.1">
    <property type="nucleotide sequence ID" value="NZ_CP021431.1"/>
</dbReference>
<name>A0A1Y0ECV7_9RHOB</name>
<organism evidence="2 3">
    <name type="scientific">Yoonia vestfoldensis</name>
    <dbReference type="NCBI Taxonomy" id="245188"/>
    <lineage>
        <taxon>Bacteria</taxon>
        <taxon>Pseudomonadati</taxon>
        <taxon>Pseudomonadota</taxon>
        <taxon>Alphaproteobacteria</taxon>
        <taxon>Rhodobacterales</taxon>
        <taxon>Paracoccaceae</taxon>
        <taxon>Yoonia</taxon>
    </lineage>
</organism>
<dbReference type="STRING" id="1122181.GCA_000382265_02062"/>
<evidence type="ECO:0000313" key="3">
    <source>
        <dbReference type="Proteomes" id="UP000195273"/>
    </source>
</evidence>
<dbReference type="Proteomes" id="UP000195273">
    <property type="component" value="Chromosome"/>
</dbReference>
<keyword evidence="3" id="KW-1185">Reference proteome</keyword>
<dbReference type="AlphaFoldDB" id="A0A1Y0ECV7"/>
<feature type="chain" id="PRO_5011965349" description="Lipoprotein" evidence="1">
    <location>
        <begin position="21"/>
        <end position="70"/>
    </location>
</feature>
<evidence type="ECO:0000313" key="2">
    <source>
        <dbReference type="EMBL" id="ARU01437.1"/>
    </source>
</evidence>
<evidence type="ECO:0000256" key="1">
    <source>
        <dbReference type="SAM" id="SignalP"/>
    </source>
</evidence>
<protein>
    <recommendedName>
        <fullName evidence="4">Lipoprotein</fullName>
    </recommendedName>
</protein>
<keyword evidence="1" id="KW-0732">Signal</keyword>
<dbReference type="KEGG" id="lvs:LOKVESSMR4R_02129"/>
<sequence>MQKKSIILAAFAAFALSACLESDTERAVAGAGAGLVAAELLGTDRTGTVLAGAAAGVFCDDVGVCRPVRR</sequence>
<dbReference type="PROSITE" id="PS51257">
    <property type="entry name" value="PROKAR_LIPOPROTEIN"/>
    <property type="match status" value="1"/>
</dbReference>
<reference evidence="2 3" key="1">
    <citation type="submission" date="2017-05" db="EMBL/GenBank/DDBJ databases">
        <title>Genome Sequence of Loktanella vestfoldensis Strain SMR4r Isolated from a Culture of the Diatom Skeletonema marinoi.</title>
        <authorList>
            <person name="Topel M."/>
            <person name="Pinder M.I.M."/>
            <person name="Johansson O.N."/>
            <person name="Kourtchenko O."/>
            <person name="Godhe A."/>
            <person name="Clarke A.K."/>
        </authorList>
    </citation>
    <scope>NUCLEOTIDE SEQUENCE [LARGE SCALE GENOMIC DNA]</scope>
    <source>
        <strain evidence="2 3">SMR4r</strain>
    </source>
</reference>
<proteinExistence type="predicted"/>
<dbReference type="EMBL" id="CP021431">
    <property type="protein sequence ID" value="ARU01437.1"/>
    <property type="molecule type" value="Genomic_DNA"/>
</dbReference>
<evidence type="ECO:0008006" key="4">
    <source>
        <dbReference type="Google" id="ProtNLM"/>
    </source>
</evidence>
<feature type="signal peptide" evidence="1">
    <location>
        <begin position="1"/>
        <end position="20"/>
    </location>
</feature>
<gene>
    <name evidence="2" type="ORF">LOKVESSMR4R_02129</name>
</gene>
<accession>A0A1Y0ECV7</accession>